<accession>A0AAU7K1E1</accession>
<feature type="transmembrane region" description="Helical" evidence="1">
    <location>
        <begin position="82"/>
        <end position="99"/>
    </location>
</feature>
<dbReference type="GO" id="GO:0004175">
    <property type="term" value="F:endopeptidase activity"/>
    <property type="evidence" value="ECO:0007669"/>
    <property type="project" value="UniProtKB-ARBA"/>
</dbReference>
<feature type="transmembrane region" description="Helical" evidence="1">
    <location>
        <begin position="134"/>
        <end position="150"/>
    </location>
</feature>
<evidence type="ECO:0000256" key="1">
    <source>
        <dbReference type="SAM" id="Phobius"/>
    </source>
</evidence>
<keyword evidence="1" id="KW-0812">Transmembrane</keyword>
<dbReference type="EC" id="3.4.-.-" evidence="3"/>
<feature type="domain" description="CAAX prenyl protease 2/Lysostaphin resistance protein A-like" evidence="2">
    <location>
        <begin position="55"/>
        <end position="147"/>
    </location>
</feature>
<reference evidence="3" key="1">
    <citation type="submission" date="2024-05" db="EMBL/GenBank/DDBJ databases">
        <authorList>
            <person name="Kim S."/>
            <person name="Heo J."/>
            <person name="Choi H."/>
            <person name="Choi Y."/>
            <person name="Kwon S.-W."/>
            <person name="Kim Y."/>
        </authorList>
    </citation>
    <scope>NUCLEOTIDE SEQUENCE</scope>
    <source>
        <strain evidence="3">KACC 23697</strain>
    </source>
</reference>
<dbReference type="Pfam" id="PF02517">
    <property type="entry name" value="Rce1-like"/>
    <property type="match status" value="1"/>
</dbReference>
<feature type="transmembrane region" description="Helical" evidence="1">
    <location>
        <begin position="105"/>
        <end position="122"/>
    </location>
</feature>
<dbReference type="EMBL" id="CP157485">
    <property type="protein sequence ID" value="XBO46487.1"/>
    <property type="molecule type" value="Genomic_DNA"/>
</dbReference>
<dbReference type="RefSeq" id="WP_406824028.1">
    <property type="nucleotide sequence ID" value="NZ_CP157485.1"/>
</dbReference>
<proteinExistence type="predicted"/>
<gene>
    <name evidence="3" type="ORF">ABEG20_14435</name>
</gene>
<organism evidence="3">
    <name type="scientific">Pedobacter sp. KACC 23697</name>
    <dbReference type="NCBI Taxonomy" id="3149230"/>
    <lineage>
        <taxon>Bacteria</taxon>
        <taxon>Pseudomonadati</taxon>
        <taxon>Bacteroidota</taxon>
        <taxon>Sphingobacteriia</taxon>
        <taxon>Sphingobacteriales</taxon>
        <taxon>Sphingobacteriaceae</taxon>
        <taxon>Pedobacter</taxon>
    </lineage>
</organism>
<dbReference type="GO" id="GO:0080120">
    <property type="term" value="P:CAAX-box protein maturation"/>
    <property type="evidence" value="ECO:0007669"/>
    <property type="project" value="UniProtKB-ARBA"/>
</dbReference>
<dbReference type="InterPro" id="IPR003675">
    <property type="entry name" value="Rce1/LyrA-like_dom"/>
</dbReference>
<keyword evidence="3" id="KW-0378">Hydrolase</keyword>
<protein>
    <submittedName>
        <fullName evidence="3">CPBP family intramembrane glutamic endopeptidase</fullName>
        <ecNumber evidence="3">3.4.-.-</ecNumber>
    </submittedName>
</protein>
<evidence type="ECO:0000313" key="3">
    <source>
        <dbReference type="EMBL" id="XBO46487.1"/>
    </source>
</evidence>
<feature type="transmembrane region" description="Helical" evidence="1">
    <location>
        <begin position="55"/>
        <end position="75"/>
    </location>
</feature>
<sequence>MSFAINKIPASKNLKYFLITFSIYFVFQFLTASIADYINPDLTKASHKFDSLSSEFIMVIIVAPIVETIIFQYLIIETCLNLKLPALFCMILSALLFGASHFYNPVYAAVLTVVGFILAYYYMSLRHQGNINKIVLVIALHALANMIAFFEKNFLI</sequence>
<evidence type="ECO:0000259" key="2">
    <source>
        <dbReference type="Pfam" id="PF02517"/>
    </source>
</evidence>
<feature type="transmembrane region" description="Helical" evidence="1">
    <location>
        <begin position="16"/>
        <end position="35"/>
    </location>
</feature>
<name>A0AAU7K1E1_9SPHI</name>
<keyword evidence="1" id="KW-0472">Membrane</keyword>
<keyword evidence="1" id="KW-1133">Transmembrane helix</keyword>
<dbReference type="AlphaFoldDB" id="A0AAU7K1E1"/>